<dbReference type="GO" id="GO:0005634">
    <property type="term" value="C:nucleus"/>
    <property type="evidence" value="ECO:0007669"/>
    <property type="project" value="TreeGrafter"/>
</dbReference>
<dbReference type="EMBL" id="LWDD02000564">
    <property type="protein sequence ID" value="KAE8258789.1"/>
    <property type="molecule type" value="Genomic_DNA"/>
</dbReference>
<comment type="caution">
    <text evidence="8">The sequence shown here is derived from an EMBL/GenBank/DDBJ whole genome shotgun (WGS) entry which is preliminary data.</text>
</comment>
<dbReference type="Pfam" id="PF05903">
    <property type="entry name" value="Peptidase_C97"/>
    <property type="match status" value="1"/>
</dbReference>
<dbReference type="SMART" id="SM01179">
    <property type="entry name" value="DUF862"/>
    <property type="match status" value="1"/>
</dbReference>
<evidence type="ECO:0000313" key="10">
    <source>
        <dbReference type="Proteomes" id="UP000836402"/>
    </source>
</evidence>
<dbReference type="InterPro" id="IPR042266">
    <property type="entry name" value="PPPDE_sf"/>
</dbReference>
<feature type="region of interest" description="Disordered" evidence="5">
    <location>
        <begin position="206"/>
        <end position="227"/>
    </location>
</feature>
<evidence type="ECO:0000313" key="9">
    <source>
        <dbReference type="Proteomes" id="UP000077671"/>
    </source>
</evidence>
<keyword evidence="4" id="KW-0378">Hydrolase</keyword>
<dbReference type="PANTHER" id="PTHR28626:SF3">
    <property type="entry name" value="SRR1-LIKE PROTEIN"/>
    <property type="match status" value="1"/>
</dbReference>
<dbReference type="PROSITE" id="PS51858">
    <property type="entry name" value="PPPDE"/>
    <property type="match status" value="1"/>
</dbReference>
<evidence type="ECO:0000256" key="1">
    <source>
        <dbReference type="ARBA" id="ARBA00008140"/>
    </source>
</evidence>
<dbReference type="EMBL" id="CAJHJG010003090">
    <property type="protein sequence ID" value="CAD6926250.1"/>
    <property type="molecule type" value="Genomic_DNA"/>
</dbReference>
<feature type="compositionally biased region" description="Polar residues" evidence="5">
    <location>
        <begin position="150"/>
        <end position="164"/>
    </location>
</feature>
<dbReference type="InterPro" id="IPR012942">
    <property type="entry name" value="SRR1-like"/>
</dbReference>
<name>A0A177V9Z4_9BASI</name>
<evidence type="ECO:0000259" key="6">
    <source>
        <dbReference type="PROSITE" id="PS51858"/>
    </source>
</evidence>
<keyword evidence="3" id="KW-0645">Protease</keyword>
<evidence type="ECO:0000256" key="5">
    <source>
        <dbReference type="SAM" id="MobiDB-lite"/>
    </source>
</evidence>
<dbReference type="InterPro" id="IPR008580">
    <property type="entry name" value="PPPDE_dom"/>
</dbReference>
<feature type="domain" description="PPPDE" evidence="6">
    <location>
        <begin position="8"/>
        <end position="148"/>
    </location>
</feature>
<gene>
    <name evidence="8" type="ORF">A4X03_0g4282</name>
    <name evidence="7" type="ORF">JKIAZH3_G889</name>
</gene>
<reference evidence="8" key="1">
    <citation type="submission" date="2016-04" db="EMBL/GenBank/DDBJ databases">
        <authorList>
            <person name="Nguyen H.D."/>
            <person name="Kesanakurti P."/>
            <person name="Cullis J."/>
            <person name="Levesque C.A."/>
            <person name="Hambleton S."/>
        </authorList>
    </citation>
    <scope>NUCLEOTIDE SEQUENCE</scope>
    <source>
        <strain evidence="8">DAOMC 238032</strain>
    </source>
</reference>
<comment type="similarity">
    <text evidence="1">Belongs to the DeSI family.</text>
</comment>
<dbReference type="GO" id="GO:0006508">
    <property type="term" value="P:proteolysis"/>
    <property type="evidence" value="ECO:0007669"/>
    <property type="project" value="UniProtKB-KW"/>
</dbReference>
<comment type="similarity">
    <text evidence="2">Belongs to the SRR1 family.</text>
</comment>
<evidence type="ECO:0000256" key="4">
    <source>
        <dbReference type="ARBA" id="ARBA00022801"/>
    </source>
</evidence>
<organism evidence="8 9">
    <name type="scientific">Tilletia caries</name>
    <name type="common">wheat bunt fungus</name>
    <dbReference type="NCBI Taxonomy" id="13290"/>
    <lineage>
        <taxon>Eukaryota</taxon>
        <taxon>Fungi</taxon>
        <taxon>Dikarya</taxon>
        <taxon>Basidiomycota</taxon>
        <taxon>Ustilaginomycotina</taxon>
        <taxon>Exobasidiomycetes</taxon>
        <taxon>Tilletiales</taxon>
        <taxon>Tilletiaceae</taxon>
        <taxon>Tilletia</taxon>
    </lineage>
</organism>
<dbReference type="Gene3D" id="3.90.1720.30">
    <property type="entry name" value="PPPDE domains"/>
    <property type="match status" value="1"/>
</dbReference>
<reference evidence="7" key="3">
    <citation type="submission" date="2020-10" db="EMBL/GenBank/DDBJ databases">
        <authorList>
            <person name="Sedaghatjoo S."/>
        </authorList>
    </citation>
    <scope>NUCLEOTIDE SEQUENCE</scope>
    <source>
        <strain evidence="7">AZH3</strain>
    </source>
</reference>
<dbReference type="AlphaFoldDB" id="A0A177V9Z4"/>
<dbReference type="Proteomes" id="UP000077671">
    <property type="component" value="Unassembled WGS sequence"/>
</dbReference>
<evidence type="ECO:0000313" key="8">
    <source>
        <dbReference type="EMBL" id="KAE8258789.1"/>
    </source>
</evidence>
<dbReference type="InterPro" id="IPR040044">
    <property type="entry name" value="SRR1L"/>
</dbReference>
<accession>A0A177V9Z4</accession>
<sequence length="471" mass="52322">MSDETDTFPVQLYLYDLSHGMASQLSLALTGRHFEAVWHTGIIVHGQEYFFGQGVFTCAPGKSHHGQPMEIIELGRTAIDRDTWLEMLAELRKRYTASAYHLLNFNCNTFSNEVSELLTGNTIPERIRSLPQDFLATPLGQMFRPQIDSTFSNGLPTASSSNSPIRARKNRKPSAAALGAAQSEAAAASRVLDGVIEQATTTSASEWNVAGKDNAAESANGKAGPSESHWNLEKALETFLTRQAAFDDPTVQKSVQERLEKMLSAKSDFRPSESSLRIPKRILCLGLGTVRNSAIPQLQLALLLLLRDHLSTMLGDFCTVEAFDPVFTEDDRELLQALGVDVLEENKRGAYVLDEPTLVYMPHVGRGLTEQLLRANWSEDGLENMYLCCNDLDVYVTHVAQEKLRRESPCLYKLAPHLVREPVPEPPKNHPQTQPGAFNDIAFQRFAPTSELPSDFWALPEKVRVADPETI</sequence>
<reference evidence="8" key="2">
    <citation type="journal article" date="2019" name="IMA Fungus">
        <title>Genome sequencing and comparison of five Tilletia species to identify candidate genes for the detection of regulated species infecting wheat.</title>
        <authorList>
            <person name="Nguyen H.D.T."/>
            <person name="Sultana T."/>
            <person name="Kesanakurti P."/>
            <person name="Hambleton S."/>
        </authorList>
    </citation>
    <scope>NUCLEOTIDE SEQUENCE</scope>
    <source>
        <strain evidence="8">DAOMC 238032</strain>
    </source>
</reference>
<feature type="region of interest" description="Disordered" evidence="5">
    <location>
        <begin position="150"/>
        <end position="173"/>
    </location>
</feature>
<evidence type="ECO:0000256" key="2">
    <source>
        <dbReference type="ARBA" id="ARBA00009856"/>
    </source>
</evidence>
<dbReference type="GO" id="GO:0005737">
    <property type="term" value="C:cytoplasm"/>
    <property type="evidence" value="ECO:0007669"/>
    <property type="project" value="TreeGrafter"/>
</dbReference>
<dbReference type="GO" id="GO:0008233">
    <property type="term" value="F:peptidase activity"/>
    <property type="evidence" value="ECO:0007669"/>
    <property type="project" value="UniProtKB-KW"/>
</dbReference>
<dbReference type="Proteomes" id="UP000836402">
    <property type="component" value="Unassembled WGS sequence"/>
</dbReference>
<proteinExistence type="inferred from homology"/>
<protein>
    <recommendedName>
        <fullName evidence="6">PPPDE domain-containing protein</fullName>
    </recommendedName>
</protein>
<dbReference type="Pfam" id="PF07985">
    <property type="entry name" value="SRR1"/>
    <property type="match status" value="1"/>
</dbReference>
<evidence type="ECO:0000313" key="7">
    <source>
        <dbReference type="EMBL" id="CAD6926250.1"/>
    </source>
</evidence>
<dbReference type="PANTHER" id="PTHR28626">
    <property type="entry name" value="SRR1-LIKE PROTEIN"/>
    <property type="match status" value="1"/>
</dbReference>
<evidence type="ECO:0000256" key="3">
    <source>
        <dbReference type="ARBA" id="ARBA00022670"/>
    </source>
</evidence>
<keyword evidence="10" id="KW-1185">Reference proteome</keyword>